<evidence type="ECO:0000259" key="6">
    <source>
        <dbReference type="PROSITE" id="PS50016"/>
    </source>
</evidence>
<evidence type="ECO:0000256" key="5">
    <source>
        <dbReference type="SAM" id="MobiDB-lite"/>
    </source>
</evidence>
<feature type="compositionally biased region" description="Polar residues" evidence="5">
    <location>
        <begin position="906"/>
        <end position="930"/>
    </location>
</feature>
<dbReference type="GO" id="GO:0031213">
    <property type="term" value="C:RSF complex"/>
    <property type="evidence" value="ECO:0007669"/>
    <property type="project" value="InterPro"/>
</dbReference>
<dbReference type="GO" id="GO:0008270">
    <property type="term" value="F:zinc ion binding"/>
    <property type="evidence" value="ECO:0007669"/>
    <property type="project" value="UniProtKB-KW"/>
</dbReference>
<feature type="region of interest" description="Disordered" evidence="5">
    <location>
        <begin position="583"/>
        <end position="1006"/>
    </location>
</feature>
<gene>
    <name evidence="7" type="ORF">D0863_07270</name>
</gene>
<feature type="compositionally biased region" description="Polar residues" evidence="5">
    <location>
        <begin position="856"/>
        <end position="867"/>
    </location>
</feature>
<feature type="compositionally biased region" description="Acidic residues" evidence="5">
    <location>
        <begin position="289"/>
        <end position="310"/>
    </location>
</feature>
<evidence type="ECO:0000313" key="8">
    <source>
        <dbReference type="Proteomes" id="UP000269276"/>
    </source>
</evidence>
<name>A0A3M7DUZ2_HORWE</name>
<dbReference type="CDD" id="cd22249">
    <property type="entry name" value="UDM1_RNF168_RNF169-like"/>
    <property type="match status" value="1"/>
</dbReference>
<feature type="compositionally biased region" description="Low complexity" evidence="5">
    <location>
        <begin position="837"/>
        <end position="850"/>
    </location>
</feature>
<feature type="region of interest" description="Disordered" evidence="5">
    <location>
        <begin position="384"/>
        <end position="515"/>
    </location>
</feature>
<keyword evidence="3" id="KW-0862">Zinc</keyword>
<feature type="compositionally biased region" description="Low complexity" evidence="5">
    <location>
        <begin position="871"/>
        <end position="888"/>
    </location>
</feature>
<dbReference type="OrthoDB" id="303107at2759"/>
<dbReference type="PROSITE" id="PS50016">
    <property type="entry name" value="ZF_PHD_2"/>
    <property type="match status" value="1"/>
</dbReference>
<dbReference type="EMBL" id="QWIP01000243">
    <property type="protein sequence ID" value="RMY68221.1"/>
    <property type="molecule type" value="Genomic_DNA"/>
</dbReference>
<dbReference type="InterPro" id="IPR001965">
    <property type="entry name" value="Znf_PHD"/>
</dbReference>
<protein>
    <recommendedName>
        <fullName evidence="6">PHD-type domain-containing protein</fullName>
    </recommendedName>
</protein>
<organism evidence="7 8">
    <name type="scientific">Hortaea werneckii</name>
    <name type="common">Black yeast</name>
    <name type="synonym">Cladosporium werneckii</name>
    <dbReference type="NCBI Taxonomy" id="91943"/>
    <lineage>
        <taxon>Eukaryota</taxon>
        <taxon>Fungi</taxon>
        <taxon>Dikarya</taxon>
        <taxon>Ascomycota</taxon>
        <taxon>Pezizomycotina</taxon>
        <taxon>Dothideomycetes</taxon>
        <taxon>Dothideomycetidae</taxon>
        <taxon>Mycosphaerellales</taxon>
        <taxon>Teratosphaeriaceae</taxon>
        <taxon>Hortaea</taxon>
    </lineage>
</organism>
<proteinExistence type="predicted"/>
<feature type="compositionally biased region" description="Basic residues" evidence="5">
    <location>
        <begin position="264"/>
        <end position="285"/>
    </location>
</feature>
<accession>A0A3M7DUZ2</accession>
<feature type="compositionally biased region" description="Low complexity" evidence="5">
    <location>
        <begin position="800"/>
        <end position="811"/>
    </location>
</feature>
<reference evidence="7 8" key="1">
    <citation type="journal article" date="2018" name="BMC Genomics">
        <title>Genomic evidence for intraspecific hybridization in a clonal and extremely halotolerant yeast.</title>
        <authorList>
            <person name="Gostincar C."/>
            <person name="Stajich J.E."/>
            <person name="Zupancic J."/>
            <person name="Zalar P."/>
            <person name="Gunde-Cimerman N."/>
        </authorList>
    </citation>
    <scope>NUCLEOTIDE SEQUENCE [LARGE SCALE GENOMIC DNA]</scope>
    <source>
        <strain evidence="7 8">EXF-2682</strain>
    </source>
</reference>
<feature type="region of interest" description="Disordered" evidence="5">
    <location>
        <begin position="47"/>
        <end position="66"/>
    </location>
</feature>
<dbReference type="InterPro" id="IPR019786">
    <property type="entry name" value="Zinc_finger_PHD-type_CS"/>
</dbReference>
<evidence type="ECO:0000256" key="4">
    <source>
        <dbReference type="PROSITE-ProRule" id="PRU00146"/>
    </source>
</evidence>
<feature type="region of interest" description="Disordered" evidence="5">
    <location>
        <begin position="249"/>
        <end position="328"/>
    </location>
</feature>
<comment type="caution">
    <text evidence="7">The sequence shown here is derived from an EMBL/GenBank/DDBJ whole genome shotgun (WGS) entry which is preliminary data.</text>
</comment>
<feature type="domain" description="PHD-type" evidence="6">
    <location>
        <begin position="526"/>
        <end position="582"/>
    </location>
</feature>
<dbReference type="PANTHER" id="PTHR14296:SF3">
    <property type="entry name" value="DIKAR, ISOFORM F"/>
    <property type="match status" value="1"/>
</dbReference>
<dbReference type="PANTHER" id="PTHR14296">
    <property type="entry name" value="REMODELING AND SPACING FACTOR 1"/>
    <property type="match status" value="1"/>
</dbReference>
<evidence type="ECO:0000256" key="2">
    <source>
        <dbReference type="ARBA" id="ARBA00022771"/>
    </source>
</evidence>
<evidence type="ECO:0000313" key="7">
    <source>
        <dbReference type="EMBL" id="RMY68221.1"/>
    </source>
</evidence>
<dbReference type="InterPro" id="IPR019787">
    <property type="entry name" value="Znf_PHD-finger"/>
</dbReference>
<feature type="compositionally biased region" description="Pro residues" evidence="5">
    <location>
        <begin position="254"/>
        <end position="263"/>
    </location>
</feature>
<feature type="compositionally biased region" description="Basic and acidic residues" evidence="5">
    <location>
        <begin position="408"/>
        <end position="483"/>
    </location>
</feature>
<keyword evidence="2 4" id="KW-0863">Zinc-finger</keyword>
<feature type="compositionally biased region" description="Low complexity" evidence="5">
    <location>
        <begin position="975"/>
        <end position="990"/>
    </location>
</feature>
<dbReference type="Gene3D" id="3.30.40.10">
    <property type="entry name" value="Zinc/RING finger domain, C3HC4 (zinc finger)"/>
    <property type="match status" value="1"/>
</dbReference>
<dbReference type="InterPro" id="IPR013083">
    <property type="entry name" value="Znf_RING/FYVE/PHD"/>
</dbReference>
<dbReference type="Pfam" id="PF00628">
    <property type="entry name" value="PHD"/>
    <property type="match status" value="1"/>
</dbReference>
<dbReference type="SMART" id="SM00249">
    <property type="entry name" value="PHD"/>
    <property type="match status" value="1"/>
</dbReference>
<evidence type="ECO:0000256" key="1">
    <source>
        <dbReference type="ARBA" id="ARBA00022723"/>
    </source>
</evidence>
<dbReference type="InterPro" id="IPR011011">
    <property type="entry name" value="Znf_FYVE_PHD"/>
</dbReference>
<dbReference type="InterPro" id="IPR028938">
    <property type="entry name" value="Rsf1-like"/>
</dbReference>
<dbReference type="SUPFAM" id="SSF57903">
    <property type="entry name" value="FYVE/PHD zinc finger"/>
    <property type="match status" value="1"/>
</dbReference>
<evidence type="ECO:0000256" key="3">
    <source>
        <dbReference type="ARBA" id="ARBA00022833"/>
    </source>
</evidence>
<keyword evidence="1" id="KW-0479">Metal-binding</keyword>
<dbReference type="GO" id="GO:0006355">
    <property type="term" value="P:regulation of DNA-templated transcription"/>
    <property type="evidence" value="ECO:0007669"/>
    <property type="project" value="InterPro"/>
</dbReference>
<feature type="compositionally biased region" description="Basic and acidic residues" evidence="5">
    <location>
        <begin position="384"/>
        <end position="393"/>
    </location>
</feature>
<dbReference type="PROSITE" id="PS01359">
    <property type="entry name" value="ZF_PHD_1"/>
    <property type="match status" value="1"/>
</dbReference>
<dbReference type="Proteomes" id="UP000269276">
    <property type="component" value="Unassembled WGS sequence"/>
</dbReference>
<dbReference type="AlphaFoldDB" id="A0A3M7DUZ2"/>
<sequence length="1006" mass="111658">MARLGFDVDLAIVVREGVLLKTIATSEQGFVWLIVIMPSHSHGYRQSRDATAAELDAPASTEPHRAPEEVATLTQLRNMWQFSSLMQYIFLFGHAVKIDDDFDIEDLEAECLRPTPSERLPAIGLAMLKLVSSHRGLTYVHDPRLEYLTQLTYRWPEIFDEYTRRQYVAKAPARNPFGEDEEPRKFNDLDIYTRIKVLQQLSTWTFGNVDRMRNMMPPDEDDMAWRMEPLGWDKDDRAYFVLDDNRLYRRSDEPLPPPTPPPKPKAKSKAKKSTRSRGTRSSKRRKVEESEEDEQEDATEDAGAGAEDDTIMGNGDEAHQEEEPGYGFTNKTWECVAITLEEYNDFLASIFRSRDPNEKQLRKRIEEDVLPVIEKRAEAIRQKQLKKQRDLENLQKMATAKRSSRLAGKAEKEKEEREKREEEEKRLADLRMAHEEEERQKRIEEGHESRRLTREQRLKEREVKRILHEEELKKIQEQEEHAASQDANGEGTAEDAKRVSARQAQTQKAEHKKHLQQLAEEEGKWYFDCSVCGVNGENVDDGTHSLACDRCGVWQHSKCHGLSPKQAEGDGFNFICKSCKRQEEEAKKPKIPPLKLGKKASSGSPEAQKSESRPSSTTTPSVQRDSGLPPHVQRQLDNVQASSDRPGPSPGPFGQITHGPSLSPHAQQQGPPGYRYPPVGNFAQHPPQQPWRGSPLPPPNRPSSGYAGAPTPPTANGHGSPPHHQQHQYAHQHAVSGTGAHPGYYPPPMQYPQQPNGFGPGTAHPGHYGASQPSAGQQYPPPHTYMHQAPPHFPQPPPQQYFAPPQQPQQQRPSSGQLMKGFSSPVKGTAPPPASSPPQGSAPPAALSPSLRHSPKTTFAPPSNTYAQAAPSPVKSSPPQHHQQPMRRPSLHSPSVAQTPEALRRPSSNGTQPPSFSTPQAQLQPTSANANGVAADGMAGPWPEGSKAIPQKHDQSPAPPSSAVSETKVMPPPMGALQPSPSQQPLPGAGTIPVKKPAPDATPESG</sequence>
<feature type="compositionally biased region" description="Low complexity" evidence="5">
    <location>
        <begin position="667"/>
        <end position="678"/>
    </location>
</feature>